<gene>
    <name evidence="2" type="ORF">BE17_47070</name>
</gene>
<dbReference type="EMBL" id="JEMB01001596">
    <property type="protein sequence ID" value="KYF85950.1"/>
    <property type="molecule type" value="Genomic_DNA"/>
</dbReference>
<protein>
    <submittedName>
        <fullName evidence="2">2-dehydropantoate 2-reductase</fullName>
    </submittedName>
</protein>
<dbReference type="InterPro" id="IPR013332">
    <property type="entry name" value="KPR_N"/>
</dbReference>
<sequence>MKIAIVGPGGIGSTFAFQLARAGHEVTVVARGKRLEQLQRDEAIVKATGERAAVRVSAALDATTEWDLVLVTVLAHQVDAVLPALAESAAKAVMFMFNTFEPLGRLRDAVGAARFAFGFPAILATLDDGKLTSKIVTRGMVTPVTDAAWARVFKDAGIPAVVEPDMESWLRTHAALVAPAMVAIVAAHARKAGVSWAEATNLARAMEEGFRVVRQLGNTITPEPVAKLSRLPTPALAAFLWTLSRIDAVRKTGAAGPGEPRALIDAIAAAAPGQTPALLAIRP</sequence>
<accession>A0A150S0M0</accession>
<organism evidence="2 3">
    <name type="scientific">Sorangium cellulosum</name>
    <name type="common">Polyangium cellulosum</name>
    <dbReference type="NCBI Taxonomy" id="56"/>
    <lineage>
        <taxon>Bacteria</taxon>
        <taxon>Pseudomonadati</taxon>
        <taxon>Myxococcota</taxon>
        <taxon>Polyangia</taxon>
        <taxon>Polyangiales</taxon>
        <taxon>Polyangiaceae</taxon>
        <taxon>Sorangium</taxon>
    </lineage>
</organism>
<comment type="caution">
    <text evidence="2">The sequence shown here is derived from an EMBL/GenBank/DDBJ whole genome shotgun (WGS) entry which is preliminary data.</text>
</comment>
<dbReference type="SUPFAM" id="SSF51735">
    <property type="entry name" value="NAD(P)-binding Rossmann-fold domains"/>
    <property type="match status" value="1"/>
</dbReference>
<dbReference type="Proteomes" id="UP000075635">
    <property type="component" value="Unassembled WGS sequence"/>
</dbReference>
<dbReference type="AlphaFoldDB" id="A0A150S0M0"/>
<reference evidence="2 3" key="1">
    <citation type="submission" date="2014-02" db="EMBL/GenBank/DDBJ databases">
        <title>The small core and large imbalanced accessory genome model reveals a collaborative survival strategy of Sorangium cellulosum strains in nature.</title>
        <authorList>
            <person name="Han K."/>
            <person name="Peng R."/>
            <person name="Blom J."/>
            <person name="Li Y.-Z."/>
        </authorList>
    </citation>
    <scope>NUCLEOTIDE SEQUENCE [LARGE SCALE GENOMIC DNA]</scope>
    <source>
        <strain evidence="2 3">So0011-07</strain>
    </source>
</reference>
<feature type="domain" description="Ketopantoate reductase N-terminal" evidence="1">
    <location>
        <begin position="3"/>
        <end position="127"/>
    </location>
</feature>
<evidence type="ECO:0000313" key="3">
    <source>
        <dbReference type="Proteomes" id="UP000075635"/>
    </source>
</evidence>
<name>A0A150S0M0_SORCE</name>
<dbReference type="Gene3D" id="3.40.50.720">
    <property type="entry name" value="NAD(P)-binding Rossmann-like Domain"/>
    <property type="match status" value="1"/>
</dbReference>
<dbReference type="InterPro" id="IPR036291">
    <property type="entry name" value="NAD(P)-bd_dom_sf"/>
</dbReference>
<proteinExistence type="predicted"/>
<evidence type="ECO:0000259" key="1">
    <source>
        <dbReference type="Pfam" id="PF02558"/>
    </source>
</evidence>
<dbReference type="Pfam" id="PF02558">
    <property type="entry name" value="ApbA"/>
    <property type="match status" value="1"/>
</dbReference>
<evidence type="ECO:0000313" key="2">
    <source>
        <dbReference type="EMBL" id="KYF85950.1"/>
    </source>
</evidence>